<organism evidence="2 3">
    <name type="scientific">Neisseria cinerea</name>
    <dbReference type="NCBI Taxonomy" id="483"/>
    <lineage>
        <taxon>Bacteria</taxon>
        <taxon>Pseudomonadati</taxon>
        <taxon>Pseudomonadota</taxon>
        <taxon>Betaproteobacteria</taxon>
        <taxon>Neisseriales</taxon>
        <taxon>Neisseriaceae</taxon>
        <taxon>Neisseria</taxon>
    </lineage>
</organism>
<protein>
    <submittedName>
        <fullName evidence="2">Uncharacterized protein</fullName>
    </submittedName>
</protein>
<proteinExistence type="predicted"/>
<dbReference type="GeneID" id="84020582"/>
<feature type="region of interest" description="Disordered" evidence="1">
    <location>
        <begin position="138"/>
        <end position="164"/>
    </location>
</feature>
<feature type="compositionally biased region" description="Basic and acidic residues" evidence="1">
    <location>
        <begin position="138"/>
        <end position="147"/>
    </location>
</feature>
<keyword evidence="3" id="KW-1185">Reference proteome</keyword>
<evidence type="ECO:0000256" key="1">
    <source>
        <dbReference type="SAM" id="MobiDB-lite"/>
    </source>
</evidence>
<reference evidence="2 3" key="1">
    <citation type="submission" date="2020-12" db="EMBL/GenBank/DDBJ databases">
        <title>FDA dAtabase for Regulatory Grade micrObial Sequences (FDA-ARGOS): Supporting development and validation of Infectious Disease Dx tests.</title>
        <authorList>
            <person name="Sproer C."/>
            <person name="Gronow S."/>
            <person name="Severitt S."/>
            <person name="Schroder I."/>
            <person name="Tallon L."/>
            <person name="Sadzewicz L."/>
            <person name="Zhao X."/>
            <person name="Boylan J."/>
            <person name="Ott S."/>
            <person name="Bowen H."/>
            <person name="Vavikolanu K."/>
            <person name="Mehta A."/>
            <person name="Aluvathingal J."/>
            <person name="Nadendla S."/>
            <person name="Lowell S."/>
            <person name="Myers T."/>
            <person name="Yan Y."/>
            <person name="Sichtig H."/>
        </authorList>
    </citation>
    <scope>NUCLEOTIDE SEQUENCE [LARGE SCALE GENOMIC DNA]</scope>
    <source>
        <strain evidence="2 3">FDAARGOS_871</strain>
    </source>
</reference>
<evidence type="ECO:0000313" key="2">
    <source>
        <dbReference type="EMBL" id="QPT37761.1"/>
    </source>
</evidence>
<dbReference type="AlphaFoldDB" id="A0A7T3EVF0"/>
<sequence>MTFEFKNIGCIASNKITEFILKNEKAYNLKYINDNQPIVFDEKSKIYECYLNEVLVAFIILEVWYYGDGYEIIFGTLTDDTNVHFTEILRQFLQNEYKEDLKIFALVKDDNPDKQTVFKILGKNGFIQDTFKQTKIYKDSRGKRGNEDEPDEFVYTPANNCEPT</sequence>
<dbReference type="EMBL" id="CP065726">
    <property type="protein sequence ID" value="QPT37761.1"/>
    <property type="molecule type" value="Genomic_DNA"/>
</dbReference>
<evidence type="ECO:0000313" key="3">
    <source>
        <dbReference type="Proteomes" id="UP000594865"/>
    </source>
</evidence>
<dbReference type="Proteomes" id="UP000594865">
    <property type="component" value="Chromosome"/>
</dbReference>
<dbReference type="RefSeq" id="WP_111726376.1">
    <property type="nucleotide sequence ID" value="NZ_CP065726.1"/>
</dbReference>
<name>A0A7T3EVF0_NEICI</name>
<gene>
    <name evidence="2" type="ORF">I6G28_07545</name>
</gene>
<accession>A0A7T3EVF0</accession>